<comment type="caution">
    <text evidence="1">The sequence shown here is derived from an EMBL/GenBank/DDBJ whole genome shotgun (WGS) entry which is preliminary data.</text>
</comment>
<sequence>MKNIAILCDSNPFLKPRPARMIEMLKDYYPLFVFGRGIEESERVVSFPLSKSSSQRSEEENNAIAKACLEKNFDFLLYTKERQILQDKLLSTPSLSLLIVEDITLLPFALAYKEKNPKCKIMIDLREFYPLEYENDSSWLRSFGAFFEYLCSHFLHKVDFALTVSEGIARKYQEVYSLPCTLFLSLPPYYPLTPSQNTTIRLIYHGLISSDRESENLLEIARNLRSGIEMNLMVLSNHTQFLQEFKNEAKNIPNLSLLPPVRLEEIIPFTSRFDVGLITLKPNGFNNTHALPNKFFEYIQARLALLTTPLPSLAPLIERYKLGKCSSDFSTSSIIEAINSLSLEEVQTYKQNSHIASEELNLTSNQAKILNIIQTLLGEK</sequence>
<organism evidence="1 2">
    <name type="scientific">Helicobacter brantae</name>
    <dbReference type="NCBI Taxonomy" id="375927"/>
    <lineage>
        <taxon>Bacteria</taxon>
        <taxon>Pseudomonadati</taxon>
        <taxon>Campylobacterota</taxon>
        <taxon>Epsilonproteobacteria</taxon>
        <taxon>Campylobacterales</taxon>
        <taxon>Helicobacteraceae</taxon>
        <taxon>Helicobacter</taxon>
    </lineage>
</organism>
<evidence type="ECO:0000313" key="1">
    <source>
        <dbReference type="EMBL" id="RDU71428.1"/>
    </source>
</evidence>
<name>A0A3D8J1R2_9HELI</name>
<evidence type="ECO:0000313" key="2">
    <source>
        <dbReference type="Proteomes" id="UP000257045"/>
    </source>
</evidence>
<dbReference type="Proteomes" id="UP000257045">
    <property type="component" value="Unassembled WGS sequence"/>
</dbReference>
<proteinExistence type="predicted"/>
<accession>A0A3D8J1R2</accession>
<keyword evidence="2" id="KW-1185">Reference proteome</keyword>
<dbReference type="AlphaFoldDB" id="A0A3D8J1R2"/>
<protein>
    <submittedName>
        <fullName evidence="1">Capsular biosynthesis protein</fullName>
    </submittedName>
</protein>
<dbReference type="EMBL" id="NXLV01000003">
    <property type="protein sequence ID" value="RDU71428.1"/>
    <property type="molecule type" value="Genomic_DNA"/>
</dbReference>
<reference evidence="1 2" key="1">
    <citation type="submission" date="2018-04" db="EMBL/GenBank/DDBJ databases">
        <title>Novel Campyloabacter and Helicobacter Species and Strains.</title>
        <authorList>
            <person name="Mannion A.J."/>
            <person name="Shen Z."/>
            <person name="Fox J.G."/>
        </authorList>
    </citation>
    <scope>NUCLEOTIDE SEQUENCE [LARGE SCALE GENOMIC DNA]</scope>
    <source>
        <strain evidence="1 2">MIT 04-9366</strain>
    </source>
</reference>
<dbReference type="OrthoDB" id="9815351at2"/>
<dbReference type="SUPFAM" id="SSF53756">
    <property type="entry name" value="UDP-Glycosyltransferase/glycogen phosphorylase"/>
    <property type="match status" value="1"/>
</dbReference>
<dbReference type="Gene3D" id="3.40.50.2000">
    <property type="entry name" value="Glycogen Phosphorylase B"/>
    <property type="match status" value="1"/>
</dbReference>
<dbReference type="RefSeq" id="WP_115569140.1">
    <property type="nucleotide sequence ID" value="NZ_NXLV01000003.1"/>
</dbReference>
<gene>
    <name evidence="1" type="ORF">CQA58_02455</name>
</gene>